<dbReference type="InterPro" id="IPR048020">
    <property type="entry name" value="Transpos_IS3"/>
</dbReference>
<keyword evidence="5" id="KW-1185">Reference proteome</keyword>
<accession>A0A7G9GA82</accession>
<gene>
    <name evidence="4" type="ORF">H9Q79_12400</name>
</gene>
<evidence type="ECO:0000313" key="5">
    <source>
        <dbReference type="Proteomes" id="UP000515860"/>
    </source>
</evidence>
<evidence type="ECO:0000256" key="1">
    <source>
        <dbReference type="ARBA" id="ARBA00002286"/>
    </source>
</evidence>
<dbReference type="Gene3D" id="3.30.420.10">
    <property type="entry name" value="Ribonuclease H-like superfamily/Ribonuclease H"/>
    <property type="match status" value="1"/>
</dbReference>
<dbReference type="SUPFAM" id="SSF53098">
    <property type="entry name" value="Ribonuclease H-like"/>
    <property type="match status" value="1"/>
</dbReference>
<dbReference type="NCBIfam" id="NF033516">
    <property type="entry name" value="transpos_IS3"/>
    <property type="match status" value="1"/>
</dbReference>
<protein>
    <submittedName>
        <fullName evidence="4">IS3 family transposase</fullName>
    </submittedName>
</protein>
<dbReference type="Proteomes" id="UP000515860">
    <property type="component" value="Chromosome"/>
</dbReference>
<feature type="domain" description="Integrase catalytic" evidence="3">
    <location>
        <begin position="165"/>
        <end position="328"/>
    </location>
</feature>
<evidence type="ECO:0000313" key="4">
    <source>
        <dbReference type="EMBL" id="QNM07714.1"/>
    </source>
</evidence>
<organism evidence="4 5">
    <name type="scientific">Wansuia hejianensis</name>
    <dbReference type="NCBI Taxonomy" id="2763667"/>
    <lineage>
        <taxon>Bacteria</taxon>
        <taxon>Bacillati</taxon>
        <taxon>Bacillota</taxon>
        <taxon>Clostridia</taxon>
        <taxon>Lachnospirales</taxon>
        <taxon>Lachnospiraceae</taxon>
        <taxon>Wansuia</taxon>
    </lineage>
</organism>
<evidence type="ECO:0000256" key="2">
    <source>
        <dbReference type="SAM" id="MobiDB-lite"/>
    </source>
</evidence>
<dbReference type="Pfam" id="PF13276">
    <property type="entry name" value="HTH_21"/>
    <property type="match status" value="1"/>
</dbReference>
<dbReference type="AlphaFoldDB" id="A0A7G9GA82"/>
<dbReference type="InterPro" id="IPR025948">
    <property type="entry name" value="HTH-like_dom"/>
</dbReference>
<dbReference type="PROSITE" id="PS50994">
    <property type="entry name" value="INTEGRASE"/>
    <property type="match status" value="1"/>
</dbReference>
<feature type="region of interest" description="Disordered" evidence="2">
    <location>
        <begin position="1"/>
        <end position="54"/>
    </location>
</feature>
<name>A0A7G9GA82_9FIRM</name>
<dbReference type="InterPro" id="IPR050900">
    <property type="entry name" value="Transposase_IS3/IS150/IS904"/>
</dbReference>
<dbReference type="PANTHER" id="PTHR46889:SF5">
    <property type="entry name" value="INTEGRASE PROTEIN"/>
    <property type="match status" value="1"/>
</dbReference>
<comment type="function">
    <text evidence="1">Involved in the transposition of the insertion sequence.</text>
</comment>
<sequence length="328" mass="38353">MTDVENENQKRKCQNSKSCGQKTGFCGQKKNTHNGGGLPKKTCRNRKEAGLSRQRKKHIYQVIKEEHGEHHYPSRSLCKLVGITRAAYYKWLNHIETANDRLNKQISDRLEAIHQEHPDMGYRRLNDKLRHDHGIKVNDKRILRICRKQQIRSNLKYRYDGCTRPSKNPAFIAENILNRDFHADSLNKKWITDVTEFKYGTSFDHIHKLYLSVILDLCDHRPVAYVLSAHNNNQLVFDTFDQAVKNNPGAHPIIHSDRGFQYTSRVFYQKLIDAGMIQSMSRVAHCTDNGPMEGFWGILKREMYYGRKYPYQKGTCTSDNSIYRLLHK</sequence>
<proteinExistence type="predicted"/>
<dbReference type="InterPro" id="IPR012337">
    <property type="entry name" value="RNaseH-like_sf"/>
</dbReference>
<dbReference type="InterPro" id="IPR036397">
    <property type="entry name" value="RNaseH_sf"/>
</dbReference>
<dbReference type="GO" id="GO:0015074">
    <property type="term" value="P:DNA integration"/>
    <property type="evidence" value="ECO:0007669"/>
    <property type="project" value="InterPro"/>
</dbReference>
<reference evidence="4 5" key="1">
    <citation type="submission" date="2020-08" db="EMBL/GenBank/DDBJ databases">
        <authorList>
            <person name="Liu C."/>
            <person name="Sun Q."/>
        </authorList>
    </citation>
    <scope>NUCLEOTIDE SEQUENCE [LARGE SCALE GENOMIC DNA]</scope>
    <source>
        <strain evidence="4 5">NSJ-29</strain>
    </source>
</reference>
<dbReference type="KEGG" id="whj:H9Q79_12400"/>
<dbReference type="Pfam" id="PF00665">
    <property type="entry name" value="rve"/>
    <property type="match status" value="1"/>
</dbReference>
<evidence type="ECO:0000259" key="3">
    <source>
        <dbReference type="PROSITE" id="PS50994"/>
    </source>
</evidence>
<dbReference type="PANTHER" id="PTHR46889">
    <property type="entry name" value="TRANSPOSASE INSF FOR INSERTION SEQUENCE IS3B-RELATED"/>
    <property type="match status" value="1"/>
</dbReference>
<dbReference type="GO" id="GO:0003676">
    <property type="term" value="F:nucleic acid binding"/>
    <property type="evidence" value="ECO:0007669"/>
    <property type="project" value="InterPro"/>
</dbReference>
<dbReference type="EMBL" id="CP060635">
    <property type="protein sequence ID" value="QNM07714.1"/>
    <property type="molecule type" value="Genomic_DNA"/>
</dbReference>
<dbReference type="InterPro" id="IPR001584">
    <property type="entry name" value="Integrase_cat-core"/>
</dbReference>